<evidence type="ECO:0000313" key="1">
    <source>
        <dbReference type="EMBL" id="KAK3778722.1"/>
    </source>
</evidence>
<gene>
    <name evidence="1" type="ORF">RRG08_012993</name>
</gene>
<dbReference type="AlphaFoldDB" id="A0AAE1A1V3"/>
<reference evidence="1" key="1">
    <citation type="journal article" date="2023" name="G3 (Bethesda)">
        <title>A reference genome for the long-term kleptoplast-retaining sea slug Elysia crispata morphotype clarki.</title>
        <authorList>
            <person name="Eastman K.E."/>
            <person name="Pendleton A.L."/>
            <person name="Shaikh M.A."/>
            <person name="Suttiyut T."/>
            <person name="Ogas R."/>
            <person name="Tomko P."/>
            <person name="Gavelis G."/>
            <person name="Widhalm J.R."/>
            <person name="Wisecaver J.H."/>
        </authorList>
    </citation>
    <scope>NUCLEOTIDE SEQUENCE</scope>
    <source>
        <strain evidence="1">ECLA1</strain>
    </source>
</reference>
<protein>
    <submittedName>
        <fullName evidence="1">Uncharacterized protein</fullName>
    </submittedName>
</protein>
<name>A0AAE1A1V3_9GAST</name>
<comment type="caution">
    <text evidence="1">The sequence shown here is derived from an EMBL/GenBank/DDBJ whole genome shotgun (WGS) entry which is preliminary data.</text>
</comment>
<dbReference type="Proteomes" id="UP001283361">
    <property type="component" value="Unassembled WGS sequence"/>
</dbReference>
<proteinExistence type="predicted"/>
<dbReference type="EMBL" id="JAWDGP010002895">
    <property type="protein sequence ID" value="KAK3778722.1"/>
    <property type="molecule type" value="Genomic_DNA"/>
</dbReference>
<evidence type="ECO:0000313" key="2">
    <source>
        <dbReference type="Proteomes" id="UP001283361"/>
    </source>
</evidence>
<sequence>MNCCSQTSLKEEISSDSFPSFLPNLRQASAEEKNLVNFHQRYTTRSKTVASRQISVSFCAHTELTPKCSPQCAASVKRTEGLEKPVKRPVTGFQIKLCGENPPIDRSRRAWSRET</sequence>
<organism evidence="1 2">
    <name type="scientific">Elysia crispata</name>
    <name type="common">lettuce slug</name>
    <dbReference type="NCBI Taxonomy" id="231223"/>
    <lineage>
        <taxon>Eukaryota</taxon>
        <taxon>Metazoa</taxon>
        <taxon>Spiralia</taxon>
        <taxon>Lophotrochozoa</taxon>
        <taxon>Mollusca</taxon>
        <taxon>Gastropoda</taxon>
        <taxon>Heterobranchia</taxon>
        <taxon>Euthyneura</taxon>
        <taxon>Panpulmonata</taxon>
        <taxon>Sacoglossa</taxon>
        <taxon>Placobranchoidea</taxon>
        <taxon>Plakobranchidae</taxon>
        <taxon>Elysia</taxon>
    </lineage>
</organism>
<accession>A0AAE1A1V3</accession>
<keyword evidence="2" id="KW-1185">Reference proteome</keyword>